<reference evidence="2 3" key="1">
    <citation type="submission" date="2022-01" db="EMBL/GenBank/DDBJ databases">
        <authorList>
            <person name="Xiong W."/>
            <person name="Schranz E."/>
        </authorList>
    </citation>
    <scope>NUCLEOTIDE SEQUENCE [LARGE SCALE GENOMIC DNA]</scope>
</reference>
<organism evidence="2 3">
    <name type="scientific">Lactuca virosa</name>
    <dbReference type="NCBI Taxonomy" id="75947"/>
    <lineage>
        <taxon>Eukaryota</taxon>
        <taxon>Viridiplantae</taxon>
        <taxon>Streptophyta</taxon>
        <taxon>Embryophyta</taxon>
        <taxon>Tracheophyta</taxon>
        <taxon>Spermatophyta</taxon>
        <taxon>Magnoliopsida</taxon>
        <taxon>eudicotyledons</taxon>
        <taxon>Gunneridae</taxon>
        <taxon>Pentapetalae</taxon>
        <taxon>asterids</taxon>
        <taxon>campanulids</taxon>
        <taxon>Asterales</taxon>
        <taxon>Asteraceae</taxon>
        <taxon>Cichorioideae</taxon>
        <taxon>Cichorieae</taxon>
        <taxon>Lactucinae</taxon>
        <taxon>Lactuca</taxon>
    </lineage>
</organism>
<protein>
    <recommendedName>
        <fullName evidence="1">Lipoxygenase domain-containing protein</fullName>
    </recommendedName>
</protein>
<keyword evidence="3" id="KW-1185">Reference proteome</keyword>
<dbReference type="Pfam" id="PF00305">
    <property type="entry name" value="Lipoxygenase"/>
    <property type="match status" value="1"/>
</dbReference>
<evidence type="ECO:0000313" key="3">
    <source>
        <dbReference type="Proteomes" id="UP001157418"/>
    </source>
</evidence>
<dbReference type="GO" id="GO:0046872">
    <property type="term" value="F:metal ion binding"/>
    <property type="evidence" value="ECO:0007669"/>
    <property type="project" value="InterPro"/>
</dbReference>
<dbReference type="EMBL" id="CAKMRJ010005412">
    <property type="protein sequence ID" value="CAH1441945.1"/>
    <property type="molecule type" value="Genomic_DNA"/>
</dbReference>
<proteinExistence type="predicted"/>
<dbReference type="AlphaFoldDB" id="A0AAU9NWV4"/>
<gene>
    <name evidence="2" type="ORF">LVIROSA_LOCUS27971</name>
</gene>
<dbReference type="GO" id="GO:0016702">
    <property type="term" value="F:oxidoreductase activity, acting on single donors with incorporation of molecular oxygen, incorporation of two atoms of oxygen"/>
    <property type="evidence" value="ECO:0007669"/>
    <property type="project" value="InterPro"/>
</dbReference>
<dbReference type="InterPro" id="IPR036226">
    <property type="entry name" value="LipOase_C_sf"/>
</dbReference>
<dbReference type="InterPro" id="IPR013819">
    <property type="entry name" value="LipOase_C"/>
</dbReference>
<evidence type="ECO:0000259" key="1">
    <source>
        <dbReference type="PROSITE" id="PS51393"/>
    </source>
</evidence>
<name>A0AAU9NWV4_9ASTR</name>
<dbReference type="SUPFAM" id="SSF48484">
    <property type="entry name" value="Lipoxigenase"/>
    <property type="match status" value="1"/>
</dbReference>
<sequence>MSSKDPLTETRSSDPFYVPIDEDFSEIKSVSFGARTLYNMLLSVILRISTALTGKDEDFLLFQDINLLFDEGVLISGTDREVASVLPRLIHEVADAAEDLIKFSLLDKCLLVLIHVTYSWLRNGH</sequence>
<evidence type="ECO:0000313" key="2">
    <source>
        <dbReference type="EMBL" id="CAH1441945.1"/>
    </source>
</evidence>
<feature type="domain" description="Lipoxygenase" evidence="1">
    <location>
        <begin position="1"/>
        <end position="125"/>
    </location>
</feature>
<dbReference type="PROSITE" id="PS51393">
    <property type="entry name" value="LIPOXYGENASE_3"/>
    <property type="match status" value="1"/>
</dbReference>
<accession>A0AAU9NWV4</accession>
<comment type="caution">
    <text evidence="2">The sequence shown here is derived from an EMBL/GenBank/DDBJ whole genome shotgun (WGS) entry which is preliminary data.</text>
</comment>
<dbReference type="Proteomes" id="UP001157418">
    <property type="component" value="Unassembled WGS sequence"/>
</dbReference>